<dbReference type="Gene3D" id="3.40.50.150">
    <property type="entry name" value="Vaccinia Virus protein VP39"/>
    <property type="match status" value="1"/>
</dbReference>
<organism evidence="1 2">
    <name type="scientific">Emiliania huxleyi (strain CCMP1516)</name>
    <dbReference type="NCBI Taxonomy" id="280463"/>
    <lineage>
        <taxon>Eukaryota</taxon>
        <taxon>Haptista</taxon>
        <taxon>Haptophyta</taxon>
        <taxon>Prymnesiophyceae</taxon>
        <taxon>Isochrysidales</taxon>
        <taxon>Noelaerhabdaceae</taxon>
        <taxon>Emiliania</taxon>
    </lineage>
</organism>
<protein>
    <recommendedName>
        <fullName evidence="3">Class I SAM-dependent methyltransferase</fullName>
    </recommendedName>
</protein>
<evidence type="ECO:0000313" key="1">
    <source>
        <dbReference type="EnsemblProtists" id="EOD07995"/>
    </source>
</evidence>
<dbReference type="EnsemblProtists" id="EOD07995">
    <property type="protein sequence ID" value="EOD07995"/>
    <property type="gene ID" value="EMIHUDRAFT_106338"/>
</dbReference>
<dbReference type="Proteomes" id="UP000013827">
    <property type="component" value="Unassembled WGS sequence"/>
</dbReference>
<dbReference type="Pfam" id="PF13578">
    <property type="entry name" value="Methyltransf_24"/>
    <property type="match status" value="1"/>
</dbReference>
<dbReference type="SUPFAM" id="SSF53335">
    <property type="entry name" value="S-adenosyl-L-methionine-dependent methyltransferases"/>
    <property type="match status" value="1"/>
</dbReference>
<dbReference type="GeneID" id="17254128"/>
<sequence>MLRIAALAGEAAQGLTLWWQHPGQLSFNADGQWGIFGHEFGGVKSNFIYKHTCDHARRQPVRTVCELGFMAGQSATMFLEALPEARVVSFDLGDCEWTRPQGDLLRAAYGPRFELVLGLSNFTAPRFAAEHPDLRCDVLFVDGAKFTESRWSDLLNFRRLTQPGAALFYDEATSYECVKGTVPEDDPACVGMEGASRAYNRAARRGLVRPTECEWAPLRPRDGSCIAHFL</sequence>
<name>A0A0D3I9R0_EMIH1</name>
<proteinExistence type="predicted"/>
<dbReference type="RefSeq" id="XP_005760424.1">
    <property type="nucleotide sequence ID" value="XM_005760367.1"/>
</dbReference>
<dbReference type="HOGENOM" id="CLU_1206718_0_0_1"/>
<evidence type="ECO:0000313" key="2">
    <source>
        <dbReference type="Proteomes" id="UP000013827"/>
    </source>
</evidence>
<dbReference type="KEGG" id="ehx:EMIHUDRAFT_106338"/>
<dbReference type="PaxDb" id="2903-EOD07995"/>
<keyword evidence="2" id="KW-1185">Reference proteome</keyword>
<accession>A0A0D3I9R0</accession>
<dbReference type="InterPro" id="IPR029063">
    <property type="entry name" value="SAM-dependent_MTases_sf"/>
</dbReference>
<dbReference type="eggNOG" id="ENOG502S9J2">
    <property type="taxonomic scope" value="Eukaryota"/>
</dbReference>
<reference evidence="1" key="2">
    <citation type="submission" date="2024-10" db="UniProtKB">
        <authorList>
            <consortium name="EnsemblProtists"/>
        </authorList>
    </citation>
    <scope>IDENTIFICATION</scope>
</reference>
<reference evidence="2" key="1">
    <citation type="journal article" date="2013" name="Nature">
        <title>Pan genome of the phytoplankton Emiliania underpins its global distribution.</title>
        <authorList>
            <person name="Read B.A."/>
            <person name="Kegel J."/>
            <person name="Klute M.J."/>
            <person name="Kuo A."/>
            <person name="Lefebvre S.C."/>
            <person name="Maumus F."/>
            <person name="Mayer C."/>
            <person name="Miller J."/>
            <person name="Monier A."/>
            <person name="Salamov A."/>
            <person name="Young J."/>
            <person name="Aguilar M."/>
            <person name="Claverie J.M."/>
            <person name="Frickenhaus S."/>
            <person name="Gonzalez K."/>
            <person name="Herman E.K."/>
            <person name="Lin Y.C."/>
            <person name="Napier J."/>
            <person name="Ogata H."/>
            <person name="Sarno A.F."/>
            <person name="Shmutz J."/>
            <person name="Schroeder D."/>
            <person name="de Vargas C."/>
            <person name="Verret F."/>
            <person name="von Dassow P."/>
            <person name="Valentin K."/>
            <person name="Van de Peer Y."/>
            <person name="Wheeler G."/>
            <person name="Dacks J.B."/>
            <person name="Delwiche C.F."/>
            <person name="Dyhrman S.T."/>
            <person name="Glockner G."/>
            <person name="John U."/>
            <person name="Richards T."/>
            <person name="Worden A.Z."/>
            <person name="Zhang X."/>
            <person name="Grigoriev I.V."/>
            <person name="Allen A.E."/>
            <person name="Bidle K."/>
            <person name="Borodovsky M."/>
            <person name="Bowler C."/>
            <person name="Brownlee C."/>
            <person name="Cock J.M."/>
            <person name="Elias M."/>
            <person name="Gladyshev V.N."/>
            <person name="Groth M."/>
            <person name="Guda C."/>
            <person name="Hadaegh A."/>
            <person name="Iglesias-Rodriguez M.D."/>
            <person name="Jenkins J."/>
            <person name="Jones B.M."/>
            <person name="Lawson T."/>
            <person name="Leese F."/>
            <person name="Lindquist E."/>
            <person name="Lobanov A."/>
            <person name="Lomsadze A."/>
            <person name="Malik S.B."/>
            <person name="Marsh M.E."/>
            <person name="Mackinder L."/>
            <person name="Mock T."/>
            <person name="Mueller-Roeber B."/>
            <person name="Pagarete A."/>
            <person name="Parker M."/>
            <person name="Probert I."/>
            <person name="Quesneville H."/>
            <person name="Raines C."/>
            <person name="Rensing S.A."/>
            <person name="Riano-Pachon D.M."/>
            <person name="Richier S."/>
            <person name="Rokitta S."/>
            <person name="Shiraiwa Y."/>
            <person name="Soanes D.M."/>
            <person name="van der Giezen M."/>
            <person name="Wahlund T.M."/>
            <person name="Williams B."/>
            <person name="Wilson W."/>
            <person name="Wolfe G."/>
            <person name="Wurch L.L."/>
        </authorList>
    </citation>
    <scope>NUCLEOTIDE SEQUENCE</scope>
</reference>
<evidence type="ECO:0008006" key="3">
    <source>
        <dbReference type="Google" id="ProtNLM"/>
    </source>
</evidence>
<dbReference type="AlphaFoldDB" id="A0A0D3I9R0"/>